<evidence type="ECO:0000313" key="3">
    <source>
        <dbReference type="RefSeq" id="XP_017779490.1"/>
    </source>
</evidence>
<feature type="compositionally biased region" description="Basic and acidic residues" evidence="1">
    <location>
        <begin position="209"/>
        <end position="221"/>
    </location>
</feature>
<accession>A0ABM1MY40</accession>
<protein>
    <submittedName>
        <fullName evidence="3">Uncharacterized protein LOC108564842</fullName>
    </submittedName>
</protein>
<sequence>MMFSALDEMGEVKFDKSAESESTAVASNMLNDILESAMDIAINKSMESQKMNIIDELQDEYPENCSEIKDIIEGLSKINIGNLVTKTNAEEPVSLDVEMKRLLNEMMSPPFEIVNYESLPRKDGVGDQPTSPLPSSQQQQAEREIPTPPPQPIKQDTAKAVEKKSRVTDLVMNSKKVLNNLLDEEGRKRLEEWEENNEHVIQVIELQETRAEKDNSVDHPENVPLPHDEDDEEDSILRRHPDEELMDSIQLNAPSPLEKAGEGDVSGGSNISKLNATPSQDTKKKKWHFSFKFFGFRKNRGKQQQQTLLEKK</sequence>
<feature type="compositionally biased region" description="Polar residues" evidence="1">
    <location>
        <begin position="267"/>
        <end position="280"/>
    </location>
</feature>
<reference evidence="3" key="1">
    <citation type="submission" date="2025-08" db="UniProtKB">
        <authorList>
            <consortium name="RefSeq"/>
        </authorList>
    </citation>
    <scope>IDENTIFICATION</scope>
    <source>
        <tissue evidence="3">Whole Larva</tissue>
    </source>
</reference>
<dbReference type="RefSeq" id="XP_017779490.1">
    <property type="nucleotide sequence ID" value="XM_017924001.1"/>
</dbReference>
<feature type="region of interest" description="Disordered" evidence="1">
    <location>
        <begin position="120"/>
        <end position="165"/>
    </location>
</feature>
<evidence type="ECO:0000256" key="1">
    <source>
        <dbReference type="SAM" id="MobiDB-lite"/>
    </source>
</evidence>
<feature type="compositionally biased region" description="Basic and acidic residues" evidence="1">
    <location>
        <begin position="156"/>
        <end position="165"/>
    </location>
</feature>
<dbReference type="GeneID" id="108564842"/>
<name>A0ABM1MY40_NICVS</name>
<feature type="compositionally biased region" description="Low complexity" evidence="1">
    <location>
        <begin position="128"/>
        <end position="140"/>
    </location>
</feature>
<evidence type="ECO:0000313" key="2">
    <source>
        <dbReference type="Proteomes" id="UP000695000"/>
    </source>
</evidence>
<dbReference type="Proteomes" id="UP000695000">
    <property type="component" value="Unplaced"/>
</dbReference>
<gene>
    <name evidence="3" type="primary">LOC108564842</name>
</gene>
<keyword evidence="2" id="KW-1185">Reference proteome</keyword>
<feature type="region of interest" description="Disordered" evidence="1">
    <location>
        <begin position="209"/>
        <end position="284"/>
    </location>
</feature>
<proteinExistence type="predicted"/>
<organism evidence="2 3">
    <name type="scientific">Nicrophorus vespilloides</name>
    <name type="common">Boreal carrion beetle</name>
    <dbReference type="NCBI Taxonomy" id="110193"/>
    <lineage>
        <taxon>Eukaryota</taxon>
        <taxon>Metazoa</taxon>
        <taxon>Ecdysozoa</taxon>
        <taxon>Arthropoda</taxon>
        <taxon>Hexapoda</taxon>
        <taxon>Insecta</taxon>
        <taxon>Pterygota</taxon>
        <taxon>Neoptera</taxon>
        <taxon>Endopterygota</taxon>
        <taxon>Coleoptera</taxon>
        <taxon>Polyphaga</taxon>
        <taxon>Staphyliniformia</taxon>
        <taxon>Silphidae</taxon>
        <taxon>Nicrophorinae</taxon>
        <taxon>Nicrophorus</taxon>
    </lineage>
</organism>